<dbReference type="InterPro" id="IPR001789">
    <property type="entry name" value="Sig_transdc_resp-reg_receiver"/>
</dbReference>
<dbReference type="PANTHER" id="PTHR48111">
    <property type="entry name" value="REGULATOR OF RPOS"/>
    <property type="match status" value="1"/>
</dbReference>
<reference evidence="7 8" key="3">
    <citation type="submission" date="2020-08" db="EMBL/GenBank/DDBJ databases">
        <title>Genomic Encyclopedia of Type Strains, Phase IV (KMG-IV): sequencing the most valuable type-strain genomes for metagenomic binning, comparative biology and taxonomic classification.</title>
        <authorList>
            <person name="Goeker M."/>
        </authorList>
    </citation>
    <scope>NUCLEOTIDE SEQUENCE [LARGE SCALE GENOMIC DNA]</scope>
    <source>
        <strain evidence="7 8">DSM 24105</strain>
    </source>
</reference>
<dbReference type="AlphaFoldDB" id="A0A7W6ALC5"/>
<dbReference type="PANTHER" id="PTHR48111:SF36">
    <property type="entry name" value="TRANSCRIPTIONAL REGULATORY PROTEIN CUTR"/>
    <property type="match status" value="1"/>
</dbReference>
<protein>
    <submittedName>
        <fullName evidence="7">DNA-binding response OmpR family regulator</fullName>
    </submittedName>
    <submittedName>
        <fullName evidence="6">DNA-binding response regulator</fullName>
    </submittedName>
</protein>
<dbReference type="Proteomes" id="UP001156881">
    <property type="component" value="Unassembled WGS sequence"/>
</dbReference>
<reference evidence="6" key="1">
    <citation type="journal article" date="2014" name="Int. J. Syst. Evol. Microbiol.">
        <title>Complete genome of a new Firmicutes species belonging to the dominant human colonic microbiota ('Ruminococcus bicirculans') reveals two chromosomes and a selective capacity to utilize plant glucans.</title>
        <authorList>
            <consortium name="NISC Comparative Sequencing Program"/>
            <person name="Wegmann U."/>
            <person name="Louis P."/>
            <person name="Goesmann A."/>
            <person name="Henrissat B."/>
            <person name="Duncan S.H."/>
            <person name="Flint H.J."/>
        </authorList>
    </citation>
    <scope>NUCLEOTIDE SEQUENCE</scope>
    <source>
        <strain evidence="6">NBRC 107710</strain>
    </source>
</reference>
<evidence type="ECO:0000259" key="4">
    <source>
        <dbReference type="PROSITE" id="PS50110"/>
    </source>
</evidence>
<evidence type="ECO:0000313" key="6">
    <source>
        <dbReference type="EMBL" id="GLS46836.1"/>
    </source>
</evidence>
<dbReference type="Gene3D" id="6.10.250.690">
    <property type="match status" value="1"/>
</dbReference>
<evidence type="ECO:0000256" key="3">
    <source>
        <dbReference type="PROSITE-ProRule" id="PRU01091"/>
    </source>
</evidence>
<evidence type="ECO:0000259" key="5">
    <source>
        <dbReference type="PROSITE" id="PS51755"/>
    </source>
</evidence>
<accession>A0A7W6ALC5</accession>
<dbReference type="InterPro" id="IPR039420">
    <property type="entry name" value="WalR-like"/>
</dbReference>
<dbReference type="PROSITE" id="PS50110">
    <property type="entry name" value="RESPONSE_REGULATORY"/>
    <property type="match status" value="1"/>
</dbReference>
<gene>
    <name evidence="6" type="primary">basR</name>
    <name evidence="6" type="ORF">GCM10007884_48330</name>
    <name evidence="7" type="ORF">GGR33_002823</name>
</gene>
<dbReference type="GO" id="GO:0005829">
    <property type="term" value="C:cytosol"/>
    <property type="evidence" value="ECO:0007669"/>
    <property type="project" value="TreeGrafter"/>
</dbReference>
<proteinExistence type="predicted"/>
<feature type="domain" description="OmpR/PhoB-type" evidence="5">
    <location>
        <begin position="125"/>
        <end position="223"/>
    </location>
</feature>
<dbReference type="RefSeq" id="WP_183506195.1">
    <property type="nucleotide sequence ID" value="NZ_BSPG01000056.1"/>
</dbReference>
<evidence type="ECO:0000256" key="2">
    <source>
        <dbReference type="PROSITE-ProRule" id="PRU00169"/>
    </source>
</evidence>
<evidence type="ECO:0000313" key="8">
    <source>
        <dbReference type="Proteomes" id="UP000517759"/>
    </source>
</evidence>
<dbReference type="InterPro" id="IPR011006">
    <property type="entry name" value="CheY-like_superfamily"/>
</dbReference>
<dbReference type="EMBL" id="BSPG01000056">
    <property type="protein sequence ID" value="GLS46836.1"/>
    <property type="molecule type" value="Genomic_DNA"/>
</dbReference>
<keyword evidence="2" id="KW-0597">Phosphoprotein</keyword>
<name>A0A7W6ALC5_9HYPH</name>
<dbReference type="CDD" id="cd00383">
    <property type="entry name" value="trans_reg_C"/>
    <property type="match status" value="1"/>
</dbReference>
<comment type="caution">
    <text evidence="7">The sequence shown here is derived from an EMBL/GenBank/DDBJ whole genome shotgun (WGS) entry which is preliminary data.</text>
</comment>
<dbReference type="Proteomes" id="UP000517759">
    <property type="component" value="Unassembled WGS sequence"/>
</dbReference>
<dbReference type="PROSITE" id="PS51755">
    <property type="entry name" value="OMPR_PHOB"/>
    <property type="match status" value="1"/>
</dbReference>
<dbReference type="InterPro" id="IPR001867">
    <property type="entry name" value="OmpR/PhoB-type_DNA-bd"/>
</dbReference>
<reference evidence="9" key="2">
    <citation type="journal article" date="2019" name="Int. J. Syst. Evol. Microbiol.">
        <title>The Global Catalogue of Microorganisms (GCM) 10K type strain sequencing project: providing services to taxonomists for standard genome sequencing and annotation.</title>
        <authorList>
            <consortium name="The Broad Institute Genomics Platform"/>
            <consortium name="The Broad Institute Genome Sequencing Center for Infectious Disease"/>
            <person name="Wu L."/>
            <person name="Ma J."/>
        </authorList>
    </citation>
    <scope>NUCLEOTIDE SEQUENCE [LARGE SCALE GENOMIC DNA]</scope>
    <source>
        <strain evidence="9">NBRC 107710</strain>
    </source>
</reference>
<dbReference type="Gene3D" id="3.40.50.2300">
    <property type="match status" value="1"/>
</dbReference>
<dbReference type="Pfam" id="PF00486">
    <property type="entry name" value="Trans_reg_C"/>
    <property type="match status" value="1"/>
</dbReference>
<dbReference type="InterPro" id="IPR036388">
    <property type="entry name" value="WH-like_DNA-bd_sf"/>
</dbReference>
<evidence type="ECO:0000256" key="1">
    <source>
        <dbReference type="ARBA" id="ARBA00023125"/>
    </source>
</evidence>
<organism evidence="7 8">
    <name type="scientific">Methylobacterium brachythecii</name>
    <dbReference type="NCBI Taxonomy" id="1176177"/>
    <lineage>
        <taxon>Bacteria</taxon>
        <taxon>Pseudomonadati</taxon>
        <taxon>Pseudomonadota</taxon>
        <taxon>Alphaproteobacteria</taxon>
        <taxon>Hyphomicrobiales</taxon>
        <taxon>Methylobacteriaceae</taxon>
        <taxon>Methylobacterium</taxon>
    </lineage>
</organism>
<dbReference type="EMBL" id="JACIDN010000005">
    <property type="protein sequence ID" value="MBB3903314.1"/>
    <property type="molecule type" value="Genomic_DNA"/>
</dbReference>
<feature type="modified residue" description="4-aspartylphosphate" evidence="2">
    <location>
        <position position="51"/>
    </location>
</feature>
<evidence type="ECO:0000313" key="7">
    <source>
        <dbReference type="EMBL" id="MBB3903314.1"/>
    </source>
</evidence>
<dbReference type="GO" id="GO:0006355">
    <property type="term" value="P:regulation of DNA-templated transcription"/>
    <property type="evidence" value="ECO:0007669"/>
    <property type="project" value="InterPro"/>
</dbReference>
<dbReference type="Pfam" id="PF00072">
    <property type="entry name" value="Response_reg"/>
    <property type="match status" value="1"/>
</dbReference>
<dbReference type="GO" id="GO:0000156">
    <property type="term" value="F:phosphorelay response regulator activity"/>
    <property type="evidence" value="ECO:0007669"/>
    <property type="project" value="TreeGrafter"/>
</dbReference>
<dbReference type="Gene3D" id="1.10.10.10">
    <property type="entry name" value="Winged helix-like DNA-binding domain superfamily/Winged helix DNA-binding domain"/>
    <property type="match status" value="1"/>
</dbReference>
<dbReference type="SMART" id="SM00862">
    <property type="entry name" value="Trans_reg_C"/>
    <property type="match status" value="1"/>
</dbReference>
<keyword evidence="1 3" id="KW-0238">DNA-binding</keyword>
<feature type="domain" description="Response regulatory" evidence="4">
    <location>
        <begin position="2"/>
        <end position="117"/>
    </location>
</feature>
<dbReference type="GO" id="GO:0000976">
    <property type="term" value="F:transcription cis-regulatory region binding"/>
    <property type="evidence" value="ECO:0007669"/>
    <property type="project" value="TreeGrafter"/>
</dbReference>
<dbReference type="SMART" id="SM00448">
    <property type="entry name" value="REC"/>
    <property type="match status" value="1"/>
</dbReference>
<keyword evidence="9" id="KW-1185">Reference proteome</keyword>
<evidence type="ECO:0000313" key="9">
    <source>
        <dbReference type="Proteomes" id="UP001156881"/>
    </source>
</evidence>
<reference evidence="6" key="4">
    <citation type="submission" date="2023-01" db="EMBL/GenBank/DDBJ databases">
        <title>Draft genome sequence of Methylobacterium brachythecii strain NBRC 107710.</title>
        <authorList>
            <person name="Sun Q."/>
            <person name="Mori K."/>
        </authorList>
    </citation>
    <scope>NUCLEOTIDE SEQUENCE</scope>
    <source>
        <strain evidence="6">NBRC 107710</strain>
    </source>
</reference>
<feature type="DNA-binding region" description="OmpR/PhoB-type" evidence="3">
    <location>
        <begin position="125"/>
        <end position="223"/>
    </location>
</feature>
<dbReference type="SUPFAM" id="SSF52172">
    <property type="entry name" value="CheY-like"/>
    <property type="match status" value="1"/>
</dbReference>
<dbReference type="GO" id="GO:0032993">
    <property type="term" value="C:protein-DNA complex"/>
    <property type="evidence" value="ECO:0007669"/>
    <property type="project" value="TreeGrafter"/>
</dbReference>
<sequence>MRILVVDDNAACASCFGETLREAGFVVDVSANLAEADDSVSVATYDAILVDRMLPDGDGLDWIRSQRRGGGTVPMLIVSAERDEVDHRIEGLNAGADDYMVKPVPLDELVARVRAVLRRPPAILNPVLQAGNVEFDPSNREVLVDGKALRMPRRETCIFEMLIRRVGKTVTKSLLEEGLYSFEDEVSANAIEVGIYRLRGHLMGSSATVSVRTVRGTGYVLEPHDVPIVAPQVPQAALIAAQVAVALVNDGSSNAPALPAIAASLSTMQAHETNVAVVAAALAVSMAVGTDDDGA</sequence>